<dbReference type="FunFam" id="2.60.40.10:FF:000495">
    <property type="entry name" value="Periplasmic beta-glucosidase"/>
    <property type="match status" value="1"/>
</dbReference>
<dbReference type="InterPro" id="IPR026891">
    <property type="entry name" value="Fn3-like"/>
</dbReference>
<dbReference type="Proteomes" id="UP000244956">
    <property type="component" value="Unassembled WGS sequence"/>
</dbReference>
<dbReference type="InterPro" id="IPR002772">
    <property type="entry name" value="Glyco_hydro_3_C"/>
</dbReference>
<dbReference type="PRINTS" id="PR00133">
    <property type="entry name" value="GLHYDRLASE3"/>
</dbReference>
<dbReference type="InterPro" id="IPR017853">
    <property type="entry name" value="GH"/>
</dbReference>
<evidence type="ECO:0000313" key="5">
    <source>
        <dbReference type="Proteomes" id="UP000244956"/>
    </source>
</evidence>
<dbReference type="EMBL" id="QEWP01000001">
    <property type="protein sequence ID" value="PWE01465.1"/>
    <property type="molecule type" value="Genomic_DNA"/>
</dbReference>
<keyword evidence="2 4" id="KW-0378">Hydrolase</keyword>
<dbReference type="InterPro" id="IPR050288">
    <property type="entry name" value="Cellulose_deg_GH3"/>
</dbReference>
<dbReference type="SMART" id="SM01217">
    <property type="entry name" value="Fn3_like"/>
    <property type="match status" value="1"/>
</dbReference>
<evidence type="ECO:0000256" key="2">
    <source>
        <dbReference type="ARBA" id="ARBA00022801"/>
    </source>
</evidence>
<dbReference type="InterPro" id="IPR036881">
    <property type="entry name" value="Glyco_hydro_3_C_sf"/>
</dbReference>
<dbReference type="GO" id="GO:0008422">
    <property type="term" value="F:beta-glucosidase activity"/>
    <property type="evidence" value="ECO:0007669"/>
    <property type="project" value="UniProtKB-ARBA"/>
</dbReference>
<dbReference type="Pfam" id="PF00933">
    <property type="entry name" value="Glyco_hydro_3"/>
    <property type="match status" value="1"/>
</dbReference>
<gene>
    <name evidence="4" type="ORF">DDZ16_01690</name>
</gene>
<organism evidence="4 5">
    <name type="scientific">Marinilabilia rubra</name>
    <dbReference type="NCBI Taxonomy" id="2162893"/>
    <lineage>
        <taxon>Bacteria</taxon>
        <taxon>Pseudomonadati</taxon>
        <taxon>Bacteroidota</taxon>
        <taxon>Bacteroidia</taxon>
        <taxon>Marinilabiliales</taxon>
        <taxon>Marinilabiliaceae</taxon>
        <taxon>Marinilabilia</taxon>
    </lineage>
</organism>
<dbReference type="Gene3D" id="2.60.40.10">
    <property type="entry name" value="Immunoglobulins"/>
    <property type="match status" value="1"/>
</dbReference>
<sequence>MTLKQKAQLVIGTGIIFDVPGSAEAPFEDPLKKVDDATYTDMVRTIRKILPGAAGFTAAFPDIGVTTQVLADGPAGLRISPKREGSNETFFCTAFPIATVLASSWDTKLAEEVGKAMGKEVLEYGGDVLLAPALNIQRDSLCGRNFEYYSEDPLISGKMAAAIVNGVQSNGVGTSIKHFAANNQETNRLSVNTVISERALREIYLRGFEIAVKESQPWTVMSAYNKINEQYASESHDLLTKILRDEWGFEGYVVTDWGAGNDLVKQMQAGNDLIMPGQPHQVESIIEAVESGLLEEKVLDRNIKRILSVMLKTPRYKSYKCSQKPDLGKHAQITRQAATDGIVLLENQNNALPLDSGRTRKVAAFGNASYEFISGGTGSGDVNEAYTISLIEGLKNGGFEPNENLSLTYDQHITKMRQQAGKPKNFITFLLGGKEPVSELEITPEIARKMALENDLAIITIGRNSGEGVDREAIEGDFYLTQKEKQMIRDVSEAFQQQNKKAIVILNIGAPIETVSWRNLPDAILLAWHPGQEAGNSVVDILTGKVTPSGKLAVTFPITYEDCPTASNFPGHAIEGVVDETKDLSGFSMMKRTPWEVIYQEDIFVGYRYYNTFEVPVAYEFGYGLSYTTFDYSEIKLSSYDFKEHVTINLNIKNTGITAGREVVQIYLTSPESQIKKPVMELIQFAKTKLLQPGESEKLTFKISARDLSYFNTERGKWVAEPGEYKVRTGPSSIKVTQTAVFSLHKELKVEDATKHALSPSQKRDSLTCG</sequence>
<dbReference type="Pfam" id="PF01915">
    <property type="entry name" value="Glyco_hydro_3_C"/>
    <property type="match status" value="1"/>
</dbReference>
<evidence type="ECO:0000313" key="4">
    <source>
        <dbReference type="EMBL" id="PWE01465.1"/>
    </source>
</evidence>
<feature type="domain" description="Fibronectin type III-like" evidence="3">
    <location>
        <begin position="662"/>
        <end position="733"/>
    </location>
</feature>
<dbReference type="InterPro" id="IPR036962">
    <property type="entry name" value="Glyco_hydro_3_N_sf"/>
</dbReference>
<protein>
    <submittedName>
        <fullName evidence="4">Glycosyl hydrolase</fullName>
    </submittedName>
</protein>
<comment type="similarity">
    <text evidence="1">Belongs to the glycosyl hydrolase 3 family.</text>
</comment>
<name>A0A2U2BEF8_9BACT</name>
<evidence type="ECO:0000256" key="1">
    <source>
        <dbReference type="ARBA" id="ARBA00005336"/>
    </source>
</evidence>
<dbReference type="Gene3D" id="3.40.50.1700">
    <property type="entry name" value="Glycoside hydrolase family 3 C-terminal domain"/>
    <property type="match status" value="1"/>
</dbReference>
<dbReference type="PANTHER" id="PTHR42715">
    <property type="entry name" value="BETA-GLUCOSIDASE"/>
    <property type="match status" value="1"/>
</dbReference>
<dbReference type="Pfam" id="PF14310">
    <property type="entry name" value="Fn3-like"/>
    <property type="match status" value="1"/>
</dbReference>
<dbReference type="AlphaFoldDB" id="A0A2U2BEF8"/>
<dbReference type="PANTHER" id="PTHR42715:SF10">
    <property type="entry name" value="BETA-GLUCOSIDASE"/>
    <property type="match status" value="1"/>
</dbReference>
<accession>A0A2U2BEF8</accession>
<dbReference type="Gene3D" id="3.20.20.300">
    <property type="entry name" value="Glycoside hydrolase, family 3, N-terminal domain"/>
    <property type="match status" value="1"/>
</dbReference>
<comment type="caution">
    <text evidence="4">The sequence shown here is derived from an EMBL/GenBank/DDBJ whole genome shotgun (WGS) entry which is preliminary data.</text>
</comment>
<dbReference type="SUPFAM" id="SSF52279">
    <property type="entry name" value="Beta-D-glucan exohydrolase, C-terminal domain"/>
    <property type="match status" value="1"/>
</dbReference>
<dbReference type="InterPro" id="IPR001764">
    <property type="entry name" value="Glyco_hydro_3_N"/>
</dbReference>
<keyword evidence="5" id="KW-1185">Reference proteome</keyword>
<dbReference type="GO" id="GO:0005975">
    <property type="term" value="P:carbohydrate metabolic process"/>
    <property type="evidence" value="ECO:0007669"/>
    <property type="project" value="InterPro"/>
</dbReference>
<dbReference type="OrthoDB" id="9805821at2"/>
<reference evidence="4 5" key="1">
    <citation type="submission" date="2018-05" db="EMBL/GenBank/DDBJ databases">
        <title>Marinilabilia rubrum sp. nov., isolated from saltern sediment.</title>
        <authorList>
            <person name="Zhang R."/>
        </authorList>
    </citation>
    <scope>NUCLEOTIDE SEQUENCE [LARGE SCALE GENOMIC DNA]</scope>
    <source>
        <strain evidence="4 5">WTE16</strain>
    </source>
</reference>
<dbReference type="SUPFAM" id="SSF51445">
    <property type="entry name" value="(Trans)glycosidases"/>
    <property type="match status" value="1"/>
</dbReference>
<dbReference type="InterPro" id="IPR013783">
    <property type="entry name" value="Ig-like_fold"/>
</dbReference>
<proteinExistence type="inferred from homology"/>
<evidence type="ECO:0000259" key="3">
    <source>
        <dbReference type="SMART" id="SM01217"/>
    </source>
</evidence>